<reference evidence="3" key="1">
    <citation type="submission" date="2018-05" db="EMBL/GenBank/DDBJ databases">
        <authorList>
            <person name="Lanie J.A."/>
            <person name="Ng W.-L."/>
            <person name="Kazmierczak K.M."/>
            <person name="Andrzejewski T.M."/>
            <person name="Davidsen T.M."/>
            <person name="Wayne K.J."/>
            <person name="Tettelin H."/>
            <person name="Glass J.I."/>
            <person name="Rusch D."/>
            <person name="Podicherti R."/>
            <person name="Tsui H.-C.T."/>
            <person name="Winkler M.E."/>
        </authorList>
    </citation>
    <scope>NUCLEOTIDE SEQUENCE</scope>
</reference>
<dbReference type="Gene3D" id="3.20.20.140">
    <property type="entry name" value="Metal-dependent hydrolases"/>
    <property type="match status" value="1"/>
</dbReference>
<dbReference type="GO" id="GO:0004151">
    <property type="term" value="F:dihydroorotase activity"/>
    <property type="evidence" value="ECO:0007669"/>
    <property type="project" value="InterPro"/>
</dbReference>
<dbReference type="SUPFAM" id="SSF51556">
    <property type="entry name" value="Metallo-dependent hydrolases"/>
    <property type="match status" value="1"/>
</dbReference>
<sequence length="428" mass="47633">MKKKYFLNANILDPKNSLDEIGGLIIDEEGKIEAIGKKVNEKNIPSREKYIDLKGKYIFPGIVDMRVFVGEPGYEYKENFRTLSNAALSGGVTSVVTMPNTNPIIDNVSMVDFLKRRGRDKSKINIFPTASLTKNLEGTNMTEFGLLQKKGIIAFTDGVKTIQNTRVMSRIMNSAYDLNSLIIQHAEDFDLAENGMINDGIISTKLGLQGIPDVAEKIIIERDLALLEEYRCRYHISQISSAKSVATIKEKKQFLKFSTGVSINNLSLNENDVGDFKTFLKLSPPLRTEDDRLALVEGLNKKVIDVIVSDHKPEDEEQKRLTFAKAANGSSGIETLLSLSLELFHNGSVKLNTIIEALTSNPAKILKINKGNLSIGNNADFCIVDINKPWVVKNENLLSKSKNTSIENKKLQGKVTNTFVNGEELYKL</sequence>
<accession>A0A382CCG5</accession>
<feature type="domain" description="Dihydroorotase catalytic" evidence="2">
    <location>
        <begin position="55"/>
        <end position="242"/>
    </location>
</feature>
<dbReference type="SUPFAM" id="SSF51338">
    <property type="entry name" value="Composite domain of metallo-dependent hydrolases"/>
    <property type="match status" value="1"/>
</dbReference>
<proteinExistence type="predicted"/>
<dbReference type="EMBL" id="UINC01033873">
    <property type="protein sequence ID" value="SVB23828.1"/>
    <property type="molecule type" value="Genomic_DNA"/>
</dbReference>
<name>A0A382CCG5_9ZZZZ</name>
<dbReference type="GO" id="GO:0005737">
    <property type="term" value="C:cytoplasm"/>
    <property type="evidence" value="ECO:0007669"/>
    <property type="project" value="TreeGrafter"/>
</dbReference>
<keyword evidence="1" id="KW-0665">Pyrimidine biosynthesis</keyword>
<dbReference type="InterPro" id="IPR011059">
    <property type="entry name" value="Metal-dep_hydrolase_composite"/>
</dbReference>
<dbReference type="GO" id="GO:0004038">
    <property type="term" value="F:allantoinase activity"/>
    <property type="evidence" value="ECO:0007669"/>
    <property type="project" value="TreeGrafter"/>
</dbReference>
<dbReference type="GO" id="GO:0006145">
    <property type="term" value="P:purine nucleobase catabolic process"/>
    <property type="evidence" value="ECO:0007669"/>
    <property type="project" value="TreeGrafter"/>
</dbReference>
<dbReference type="Pfam" id="PF12890">
    <property type="entry name" value="DHOase"/>
    <property type="match status" value="1"/>
</dbReference>
<dbReference type="NCBIfam" id="TIGR00857">
    <property type="entry name" value="pyrC_multi"/>
    <property type="match status" value="1"/>
</dbReference>
<organism evidence="3">
    <name type="scientific">marine metagenome</name>
    <dbReference type="NCBI Taxonomy" id="408172"/>
    <lineage>
        <taxon>unclassified sequences</taxon>
        <taxon>metagenomes</taxon>
        <taxon>ecological metagenomes</taxon>
    </lineage>
</organism>
<evidence type="ECO:0000259" key="2">
    <source>
        <dbReference type="Pfam" id="PF12890"/>
    </source>
</evidence>
<dbReference type="Gene3D" id="2.30.40.10">
    <property type="entry name" value="Urease, subunit C, domain 1"/>
    <property type="match status" value="1"/>
</dbReference>
<dbReference type="CDD" id="cd01317">
    <property type="entry name" value="DHOase_IIa"/>
    <property type="match status" value="1"/>
</dbReference>
<gene>
    <name evidence="3" type="ORF">METZ01_LOCUS176682</name>
</gene>
<evidence type="ECO:0000313" key="3">
    <source>
        <dbReference type="EMBL" id="SVB23828.1"/>
    </source>
</evidence>
<dbReference type="InterPro" id="IPR050138">
    <property type="entry name" value="DHOase/Allantoinase_Hydrolase"/>
</dbReference>
<dbReference type="InterPro" id="IPR032466">
    <property type="entry name" value="Metal_Hydrolase"/>
</dbReference>
<evidence type="ECO:0000256" key="1">
    <source>
        <dbReference type="ARBA" id="ARBA00022975"/>
    </source>
</evidence>
<dbReference type="GO" id="GO:0006221">
    <property type="term" value="P:pyrimidine nucleotide biosynthetic process"/>
    <property type="evidence" value="ECO:0007669"/>
    <property type="project" value="UniProtKB-KW"/>
</dbReference>
<dbReference type="GO" id="GO:0046872">
    <property type="term" value="F:metal ion binding"/>
    <property type="evidence" value="ECO:0007669"/>
    <property type="project" value="InterPro"/>
</dbReference>
<protein>
    <recommendedName>
        <fullName evidence="2">Dihydroorotase catalytic domain-containing protein</fullName>
    </recommendedName>
</protein>
<dbReference type="AlphaFoldDB" id="A0A382CCG5"/>
<dbReference type="InterPro" id="IPR024403">
    <property type="entry name" value="DHOase_cat"/>
</dbReference>
<dbReference type="PANTHER" id="PTHR43668">
    <property type="entry name" value="ALLANTOINASE"/>
    <property type="match status" value="1"/>
</dbReference>
<dbReference type="PANTHER" id="PTHR43668:SF2">
    <property type="entry name" value="ALLANTOINASE"/>
    <property type="match status" value="1"/>
</dbReference>
<dbReference type="InterPro" id="IPR004722">
    <property type="entry name" value="DHOase"/>
</dbReference>